<keyword evidence="1" id="KW-1133">Transmembrane helix</keyword>
<gene>
    <name evidence="2" type="ORF">VT98_13351</name>
</gene>
<dbReference type="EMBL" id="MTKP01000335">
    <property type="protein sequence ID" value="RWX45281.1"/>
    <property type="molecule type" value="Genomic_DNA"/>
</dbReference>
<feature type="transmembrane region" description="Helical" evidence="1">
    <location>
        <begin position="29"/>
        <end position="53"/>
    </location>
</feature>
<proteinExistence type="predicted"/>
<accession>A0A3S3QXY1</accession>
<evidence type="ECO:0000313" key="2">
    <source>
        <dbReference type="EMBL" id="RWX45281.1"/>
    </source>
</evidence>
<dbReference type="Proteomes" id="UP000288086">
    <property type="component" value="Unassembled WGS sequence"/>
</dbReference>
<reference evidence="2 3" key="1">
    <citation type="submission" date="2017-01" db="EMBL/GenBank/DDBJ databases">
        <title>The cable genome- insights into the physiology and evolution of filamentous bacteria capable of sulfide oxidation via long distance electron transfer.</title>
        <authorList>
            <person name="Schreiber L."/>
            <person name="Bjerg J.T."/>
            <person name="Boggild A."/>
            <person name="Van De Vossenberg J."/>
            <person name="Meysman F."/>
            <person name="Nielsen L.P."/>
            <person name="Schramm A."/>
            <person name="Kjeldsen K.U."/>
        </authorList>
    </citation>
    <scope>NUCLEOTIDE SEQUENCE [LARGE SCALE GENOMIC DNA]</scope>
    <source>
        <strain evidence="2">A1</strain>
    </source>
</reference>
<evidence type="ECO:0000313" key="3">
    <source>
        <dbReference type="Proteomes" id="UP000288086"/>
    </source>
</evidence>
<protein>
    <recommendedName>
        <fullName evidence="4">DUF3592 domain-containing protein</fullName>
    </recommendedName>
</protein>
<keyword evidence="1" id="KW-0472">Membrane</keyword>
<comment type="caution">
    <text evidence="2">The sequence shown here is derived from an EMBL/GenBank/DDBJ whole genome shotgun (WGS) entry which is preliminary data.</text>
</comment>
<dbReference type="AlphaFoldDB" id="A0A3S3QXY1"/>
<keyword evidence="3" id="KW-1185">Reference proteome</keyword>
<name>A0A3S3QXY1_9BACT</name>
<evidence type="ECO:0000256" key="1">
    <source>
        <dbReference type="SAM" id="Phobius"/>
    </source>
</evidence>
<feature type="non-terminal residue" evidence="2">
    <location>
        <position position="159"/>
    </location>
</feature>
<evidence type="ECO:0008006" key="4">
    <source>
        <dbReference type="Google" id="ProtNLM"/>
    </source>
</evidence>
<feature type="transmembrane region" description="Helical" evidence="1">
    <location>
        <begin position="133"/>
        <end position="156"/>
    </location>
</feature>
<keyword evidence="1" id="KW-0812">Transmembrane</keyword>
<sequence length="159" mass="18225">MYLNNIKREVPVTVWVNIFFGGFANQFGWIFFGFGMIFFWIFALNADVSFLVFSGENTLVQGMVTDSRETSASVNETSVYENHYTFIDDREKRVKGFSYATGRWLEEGEPVMVEYPVGKPYYSRIQGMRRKMFGPAVLLVLIFPLAGLAFLLFGLMSTN</sequence>
<organism evidence="2 3">
    <name type="scientific">Candidatus Electrothrix communis</name>
    <dbReference type="NCBI Taxonomy" id="1859133"/>
    <lineage>
        <taxon>Bacteria</taxon>
        <taxon>Pseudomonadati</taxon>
        <taxon>Thermodesulfobacteriota</taxon>
        <taxon>Desulfobulbia</taxon>
        <taxon>Desulfobulbales</taxon>
        <taxon>Desulfobulbaceae</taxon>
        <taxon>Candidatus Electrothrix</taxon>
    </lineage>
</organism>